<organism evidence="2 3">
    <name type="scientific">Dyadobacter soli</name>
    <dbReference type="NCBI Taxonomy" id="659014"/>
    <lineage>
        <taxon>Bacteria</taxon>
        <taxon>Pseudomonadati</taxon>
        <taxon>Bacteroidota</taxon>
        <taxon>Cytophagia</taxon>
        <taxon>Cytophagales</taxon>
        <taxon>Spirosomataceae</taxon>
        <taxon>Dyadobacter</taxon>
    </lineage>
</organism>
<proteinExistence type="predicted"/>
<reference evidence="3" key="1">
    <citation type="submission" date="2016-10" db="EMBL/GenBank/DDBJ databases">
        <authorList>
            <person name="Varghese N."/>
            <person name="Submissions S."/>
        </authorList>
    </citation>
    <scope>NUCLEOTIDE SEQUENCE [LARGE SCALE GENOMIC DNA]</scope>
    <source>
        <strain evidence="3">DSM 25329</strain>
    </source>
</reference>
<protein>
    <submittedName>
        <fullName evidence="2">FixH protein</fullName>
    </submittedName>
</protein>
<dbReference type="InterPro" id="IPR008620">
    <property type="entry name" value="FixH"/>
</dbReference>
<evidence type="ECO:0000313" key="3">
    <source>
        <dbReference type="Proteomes" id="UP000198748"/>
    </source>
</evidence>
<dbReference type="OrthoDB" id="1493774at2"/>
<dbReference type="Proteomes" id="UP000198748">
    <property type="component" value="Unassembled WGS sequence"/>
</dbReference>
<keyword evidence="1" id="KW-0812">Transmembrane</keyword>
<evidence type="ECO:0000256" key="1">
    <source>
        <dbReference type="SAM" id="Phobius"/>
    </source>
</evidence>
<dbReference type="RefSeq" id="WP_090154156.1">
    <property type="nucleotide sequence ID" value="NZ_FNAN01000012.1"/>
</dbReference>
<evidence type="ECO:0000313" key="2">
    <source>
        <dbReference type="EMBL" id="SDF78001.1"/>
    </source>
</evidence>
<gene>
    <name evidence="2" type="ORF">SAMN04487996_112175</name>
</gene>
<keyword evidence="3" id="KW-1185">Reference proteome</keyword>
<dbReference type="AlphaFoldDB" id="A0A1G7NVJ5"/>
<sequence length="150" mass="17074">MKINWKALIASVYISFISMILLLVSMSAGQKIDLVTDHYYEEELKFQGKIDKAQRAAALPEPLSWQVTENALQVNYPPSLAESNISGEIRLYCPSDNRNDRQFAIEPNAGIQTIALSEIPAGRYKIQFDWKRGNETYWNEGVVVIDHKNL</sequence>
<accession>A0A1G7NVJ5</accession>
<dbReference type="Pfam" id="PF05751">
    <property type="entry name" value="FixH"/>
    <property type="match status" value="1"/>
</dbReference>
<keyword evidence="1" id="KW-0472">Membrane</keyword>
<feature type="transmembrane region" description="Helical" evidence="1">
    <location>
        <begin position="7"/>
        <end position="28"/>
    </location>
</feature>
<keyword evidence="1" id="KW-1133">Transmembrane helix</keyword>
<dbReference type="STRING" id="659014.SAMN04487996_112175"/>
<name>A0A1G7NVJ5_9BACT</name>
<dbReference type="EMBL" id="FNAN01000012">
    <property type="protein sequence ID" value="SDF78001.1"/>
    <property type="molecule type" value="Genomic_DNA"/>
</dbReference>